<protein>
    <recommendedName>
        <fullName evidence="6">Ion transport domain-containing protein</fullName>
    </recommendedName>
</protein>
<dbReference type="EMBL" id="CAUYUJ010014907">
    <property type="protein sequence ID" value="CAK0847532.1"/>
    <property type="molecule type" value="Genomic_DNA"/>
</dbReference>
<keyword evidence="4 5" id="KW-0472">Membrane</keyword>
<evidence type="ECO:0000256" key="1">
    <source>
        <dbReference type="ARBA" id="ARBA00004141"/>
    </source>
</evidence>
<dbReference type="Pfam" id="PF00520">
    <property type="entry name" value="Ion_trans"/>
    <property type="match status" value="1"/>
</dbReference>
<keyword evidence="3 5" id="KW-1133">Transmembrane helix</keyword>
<keyword evidence="2 5" id="KW-0812">Transmembrane</keyword>
<evidence type="ECO:0000256" key="3">
    <source>
        <dbReference type="ARBA" id="ARBA00022989"/>
    </source>
</evidence>
<organism evidence="7 8">
    <name type="scientific">Prorocentrum cordatum</name>
    <dbReference type="NCBI Taxonomy" id="2364126"/>
    <lineage>
        <taxon>Eukaryota</taxon>
        <taxon>Sar</taxon>
        <taxon>Alveolata</taxon>
        <taxon>Dinophyceae</taxon>
        <taxon>Prorocentrales</taxon>
        <taxon>Prorocentraceae</taxon>
        <taxon>Prorocentrum</taxon>
    </lineage>
</organism>
<name>A0ABN9TNE6_9DINO</name>
<comment type="subcellular location">
    <subcellularLocation>
        <location evidence="1">Membrane</location>
        <topology evidence="1">Multi-pass membrane protein</topology>
    </subcellularLocation>
</comment>
<proteinExistence type="predicted"/>
<evidence type="ECO:0000256" key="4">
    <source>
        <dbReference type="ARBA" id="ARBA00023136"/>
    </source>
</evidence>
<accession>A0ABN9TNE6</accession>
<evidence type="ECO:0000256" key="2">
    <source>
        <dbReference type="ARBA" id="ARBA00022692"/>
    </source>
</evidence>
<dbReference type="Gene3D" id="1.10.287.70">
    <property type="match status" value="1"/>
</dbReference>
<reference evidence="7" key="1">
    <citation type="submission" date="2023-10" db="EMBL/GenBank/DDBJ databases">
        <authorList>
            <person name="Chen Y."/>
            <person name="Shah S."/>
            <person name="Dougan E. K."/>
            <person name="Thang M."/>
            <person name="Chan C."/>
        </authorList>
    </citation>
    <scope>NUCLEOTIDE SEQUENCE [LARGE SCALE GENOMIC DNA]</scope>
</reference>
<feature type="transmembrane region" description="Helical" evidence="5">
    <location>
        <begin position="42"/>
        <end position="75"/>
    </location>
</feature>
<evidence type="ECO:0000259" key="6">
    <source>
        <dbReference type="Pfam" id="PF00520"/>
    </source>
</evidence>
<feature type="domain" description="Ion transport" evidence="6">
    <location>
        <begin position="14"/>
        <end position="172"/>
    </location>
</feature>
<evidence type="ECO:0000256" key="5">
    <source>
        <dbReference type="SAM" id="Phobius"/>
    </source>
</evidence>
<keyword evidence="8" id="KW-1185">Reference proteome</keyword>
<sequence>MLWDMRSSDLSANDQFRVVRILRCFRALHMVRMLKPFRRLRVILYSVVAVSIMACLSSLVWALVLMCIMVFLAAIYFEDVALLHIQLHNMGRHTVITVGEFDEFRTLIATNWGCMFDAWLSLLYSVTGGADWASLALPFYMINPVHCLLYLMWVILITLGLVNITVGVFARQASLERRELRQHGRGIEPPFFSGARSSASPICAVRLLALGSELIVFPPERDFYQWDPHLIVEGAHSDHESTRTVPSRGTVEE</sequence>
<comment type="caution">
    <text evidence="7">The sequence shown here is derived from an EMBL/GenBank/DDBJ whole genome shotgun (WGS) entry which is preliminary data.</text>
</comment>
<dbReference type="InterPro" id="IPR005821">
    <property type="entry name" value="Ion_trans_dom"/>
</dbReference>
<evidence type="ECO:0000313" key="7">
    <source>
        <dbReference type="EMBL" id="CAK0847532.1"/>
    </source>
</evidence>
<feature type="transmembrane region" description="Helical" evidence="5">
    <location>
        <begin position="148"/>
        <end position="170"/>
    </location>
</feature>
<gene>
    <name evidence="7" type="ORF">PCOR1329_LOCUS40708</name>
</gene>
<dbReference type="Proteomes" id="UP001189429">
    <property type="component" value="Unassembled WGS sequence"/>
</dbReference>
<evidence type="ECO:0000313" key="8">
    <source>
        <dbReference type="Proteomes" id="UP001189429"/>
    </source>
</evidence>